<dbReference type="InterPro" id="IPR033985">
    <property type="entry name" value="SusD-like_N"/>
</dbReference>
<keyword evidence="3" id="KW-0732">Signal</keyword>
<dbReference type="RefSeq" id="WP_044217675.1">
    <property type="nucleotide sequence ID" value="NZ_JRYR02000002.1"/>
</dbReference>
<dbReference type="Pfam" id="PF14322">
    <property type="entry name" value="SusD-like_3"/>
    <property type="match status" value="1"/>
</dbReference>
<dbReference type="InterPro" id="IPR012944">
    <property type="entry name" value="SusD_RagB_dom"/>
</dbReference>
<reference evidence="8 9" key="1">
    <citation type="journal article" date="2012" name="Int. J. Syst. Evol. Microbiol.">
        <title>Flammeovirga pacifica sp. nov., isolated from deep-sea sediment.</title>
        <authorList>
            <person name="Xu H."/>
            <person name="Fu Y."/>
            <person name="Yang N."/>
            <person name="Ding Z."/>
            <person name="Lai Q."/>
            <person name="Zeng R."/>
        </authorList>
    </citation>
    <scope>NUCLEOTIDE SEQUENCE [LARGE SCALE GENOMIC DNA]</scope>
    <source>
        <strain evidence="9">DSM 24597 / LMG 26175 / WPAGA1</strain>
    </source>
</reference>
<keyword evidence="5" id="KW-0998">Cell outer membrane</keyword>
<evidence type="ECO:0000259" key="6">
    <source>
        <dbReference type="Pfam" id="PF07980"/>
    </source>
</evidence>
<feature type="domain" description="SusD-like N-terminal" evidence="7">
    <location>
        <begin position="40"/>
        <end position="242"/>
    </location>
</feature>
<comment type="caution">
    <text evidence="8">The sequence shown here is derived from an EMBL/GenBank/DDBJ whole genome shotgun (WGS) entry which is preliminary data.</text>
</comment>
<dbReference type="InterPro" id="IPR011990">
    <property type="entry name" value="TPR-like_helical_dom_sf"/>
</dbReference>
<dbReference type="OrthoDB" id="9792139at2"/>
<protein>
    <recommendedName>
        <fullName evidence="10">RagB/SusD family nutrient uptake outer membrane protein</fullName>
    </recommendedName>
</protein>
<feature type="domain" description="RagB/SusD" evidence="6">
    <location>
        <begin position="387"/>
        <end position="525"/>
    </location>
</feature>
<keyword evidence="9" id="KW-1185">Reference proteome</keyword>
<dbReference type="Pfam" id="PF07980">
    <property type="entry name" value="SusD_RagB"/>
    <property type="match status" value="1"/>
</dbReference>
<proteinExistence type="inferred from homology"/>
<keyword evidence="4" id="KW-0472">Membrane</keyword>
<evidence type="ECO:0000313" key="8">
    <source>
        <dbReference type="EMBL" id="OHX63838.1"/>
    </source>
</evidence>
<comment type="subcellular location">
    <subcellularLocation>
        <location evidence="1">Cell outer membrane</location>
    </subcellularLocation>
</comment>
<accession>A0A1S1YS30</accession>
<organism evidence="8 9">
    <name type="scientific">Flammeovirga pacifica</name>
    <dbReference type="NCBI Taxonomy" id="915059"/>
    <lineage>
        <taxon>Bacteria</taxon>
        <taxon>Pseudomonadati</taxon>
        <taxon>Bacteroidota</taxon>
        <taxon>Cytophagia</taxon>
        <taxon>Cytophagales</taxon>
        <taxon>Flammeovirgaceae</taxon>
        <taxon>Flammeovirga</taxon>
    </lineage>
</organism>
<gene>
    <name evidence="8" type="ORF">NH26_19695</name>
</gene>
<comment type="similarity">
    <text evidence="2">Belongs to the SusD family.</text>
</comment>
<dbReference type="PROSITE" id="PS51257">
    <property type="entry name" value="PROKAR_LIPOPROTEIN"/>
    <property type="match status" value="1"/>
</dbReference>
<dbReference type="STRING" id="915059.NH26_19695"/>
<evidence type="ECO:0008006" key="10">
    <source>
        <dbReference type="Google" id="ProtNLM"/>
    </source>
</evidence>
<dbReference type="GO" id="GO:0009279">
    <property type="term" value="C:cell outer membrane"/>
    <property type="evidence" value="ECO:0007669"/>
    <property type="project" value="UniProtKB-SubCell"/>
</dbReference>
<sequence length="525" mass="59043">MNIKLNIATKLSLIVVIGQLLFFSCVKFEDVGPTDEFPGSEVDESTYNIELVINEGYKFWAQAYNSNHLADANVIADYTAAKIDGTKLGSYKNKYEYIRAEFKNDGLWSNAYKSINQANIVLAVTESEQGIDPLFTTQRGRLRGEAFFLRASNSFLLLRYYGVQYSTATLNDPGIILKDKPATDFNGGGRSTVQECYQFILNDLDAAAEAIPVKFESSLHQNFPAYRIRANKFDVLALKARVLFQMNKMTEAEELLTKLIGFQPGQVLFDEAIAPSANMTMTTTLDAETLFSTSGVQDASKLRPLTANYTVSEPYNMMFNVDQITDGEVSAIFLTKSFMSNYLDENGLVKNDEYFRLSKFTREVELEDPETGEISDTVYIFNKFSLDLGSTTNWPIIRLDELVLMRAEIRALNGQVNGALPDINFLRTNRDASPVSSSPSAQQMIEIVAHDRALELVGEGERFFNWKRMGAYNETVKSVYPSTVYNSFDRSSVQNIQWNSPETLFRIPLNEIQNNPDLSPGDQNP</sequence>
<name>A0A1S1YS30_FLAPC</name>
<evidence type="ECO:0000256" key="2">
    <source>
        <dbReference type="ARBA" id="ARBA00006275"/>
    </source>
</evidence>
<evidence type="ECO:0000259" key="7">
    <source>
        <dbReference type="Pfam" id="PF14322"/>
    </source>
</evidence>
<dbReference type="EMBL" id="JRYR02000002">
    <property type="protein sequence ID" value="OHX63838.1"/>
    <property type="molecule type" value="Genomic_DNA"/>
</dbReference>
<dbReference type="Proteomes" id="UP000179797">
    <property type="component" value="Unassembled WGS sequence"/>
</dbReference>
<dbReference type="SUPFAM" id="SSF48452">
    <property type="entry name" value="TPR-like"/>
    <property type="match status" value="1"/>
</dbReference>
<evidence type="ECO:0000256" key="3">
    <source>
        <dbReference type="ARBA" id="ARBA00022729"/>
    </source>
</evidence>
<evidence type="ECO:0000256" key="4">
    <source>
        <dbReference type="ARBA" id="ARBA00023136"/>
    </source>
</evidence>
<dbReference type="AlphaFoldDB" id="A0A1S1YS30"/>
<evidence type="ECO:0000313" key="9">
    <source>
        <dbReference type="Proteomes" id="UP000179797"/>
    </source>
</evidence>
<evidence type="ECO:0000256" key="5">
    <source>
        <dbReference type="ARBA" id="ARBA00023237"/>
    </source>
</evidence>
<evidence type="ECO:0000256" key="1">
    <source>
        <dbReference type="ARBA" id="ARBA00004442"/>
    </source>
</evidence>
<dbReference type="Gene3D" id="1.25.40.390">
    <property type="match status" value="1"/>
</dbReference>